<reference evidence="1" key="1">
    <citation type="journal article" date="2014" name="Int. J. Syst. Evol. Microbiol.">
        <title>Complete genome sequence of Corynebacterium casei LMG S-19264T (=DSM 44701T), isolated from a smear-ripened cheese.</title>
        <authorList>
            <consortium name="US DOE Joint Genome Institute (JGI-PGF)"/>
            <person name="Walter F."/>
            <person name="Albersmeier A."/>
            <person name="Kalinowski J."/>
            <person name="Ruckert C."/>
        </authorList>
    </citation>
    <scope>NUCLEOTIDE SEQUENCE</scope>
    <source>
        <strain evidence="1">CGMCC 4.7201</strain>
    </source>
</reference>
<comment type="caution">
    <text evidence="1">The sequence shown here is derived from an EMBL/GenBank/DDBJ whole genome shotgun (WGS) entry which is preliminary data.</text>
</comment>
<dbReference type="AlphaFoldDB" id="A0A917ZTR4"/>
<dbReference type="EMBL" id="BMMS01000018">
    <property type="protein sequence ID" value="GGO92372.1"/>
    <property type="molecule type" value="Genomic_DNA"/>
</dbReference>
<sequence length="54" mass="5737">MDLPQAAIESDLVDLTGVSIEVLDMQDDRILAPAMARLLQQIADPQNSVAGSNS</sequence>
<keyword evidence="2" id="KW-1185">Reference proteome</keyword>
<evidence type="ECO:0000313" key="1">
    <source>
        <dbReference type="EMBL" id="GGO92372.1"/>
    </source>
</evidence>
<organism evidence="1 2">
    <name type="scientific">Wenjunlia tyrosinilytica</name>
    <dbReference type="NCBI Taxonomy" id="1544741"/>
    <lineage>
        <taxon>Bacteria</taxon>
        <taxon>Bacillati</taxon>
        <taxon>Actinomycetota</taxon>
        <taxon>Actinomycetes</taxon>
        <taxon>Kitasatosporales</taxon>
        <taxon>Streptomycetaceae</taxon>
        <taxon>Wenjunlia</taxon>
    </lineage>
</organism>
<name>A0A917ZTR4_9ACTN</name>
<accession>A0A917ZTR4</accession>
<proteinExistence type="predicted"/>
<gene>
    <name evidence="1" type="ORF">GCM10012280_42400</name>
</gene>
<evidence type="ECO:0000313" key="2">
    <source>
        <dbReference type="Proteomes" id="UP000641932"/>
    </source>
</evidence>
<reference evidence="1" key="2">
    <citation type="submission" date="2020-09" db="EMBL/GenBank/DDBJ databases">
        <authorList>
            <person name="Sun Q."/>
            <person name="Zhou Y."/>
        </authorList>
    </citation>
    <scope>NUCLEOTIDE SEQUENCE</scope>
    <source>
        <strain evidence="1">CGMCC 4.7201</strain>
    </source>
</reference>
<dbReference type="Proteomes" id="UP000641932">
    <property type="component" value="Unassembled WGS sequence"/>
</dbReference>
<dbReference type="RefSeq" id="WP_189133332.1">
    <property type="nucleotide sequence ID" value="NZ_BMMS01000018.1"/>
</dbReference>
<protein>
    <submittedName>
        <fullName evidence="1">Uncharacterized protein</fullName>
    </submittedName>
</protein>